<evidence type="ECO:0000313" key="2">
    <source>
        <dbReference type="Proteomes" id="UP000326078"/>
    </source>
</evidence>
<dbReference type="InterPro" id="IPR013785">
    <property type="entry name" value="Aldolase_TIM"/>
</dbReference>
<dbReference type="Proteomes" id="UP000326078">
    <property type="component" value="Unassembled WGS sequence"/>
</dbReference>
<organism evidence="1 2">
    <name type="scientific">Enterococcus durans</name>
    <dbReference type="NCBI Taxonomy" id="53345"/>
    <lineage>
        <taxon>Bacteria</taxon>
        <taxon>Bacillati</taxon>
        <taxon>Bacillota</taxon>
        <taxon>Bacilli</taxon>
        <taxon>Lactobacillales</taxon>
        <taxon>Enterococcaceae</taxon>
        <taxon>Enterococcus</taxon>
    </lineage>
</organism>
<dbReference type="AlphaFoldDB" id="A0A5N0YRC6"/>
<accession>A0A5N0YRC6</accession>
<name>A0A5N0YRC6_9ENTE</name>
<comment type="caution">
    <text evidence="1">The sequence shown here is derived from an EMBL/GenBank/DDBJ whole genome shotgun (WGS) entry which is preliminary data.</text>
</comment>
<proteinExistence type="predicted"/>
<dbReference type="Gene3D" id="3.20.20.70">
    <property type="entry name" value="Aldolase class I"/>
    <property type="match status" value="1"/>
</dbReference>
<evidence type="ECO:0008006" key="3">
    <source>
        <dbReference type="Google" id="ProtNLM"/>
    </source>
</evidence>
<evidence type="ECO:0000313" key="1">
    <source>
        <dbReference type="EMBL" id="KAA9205561.1"/>
    </source>
</evidence>
<dbReference type="RefSeq" id="WP_137239012.1">
    <property type="nucleotide sequence ID" value="NZ_CP042597.1"/>
</dbReference>
<protein>
    <recommendedName>
        <fullName evidence="3">Alpha-galactosidase</fullName>
    </recommendedName>
</protein>
<dbReference type="EMBL" id="VYUT01000009">
    <property type="protein sequence ID" value="KAA9205561.1"/>
    <property type="molecule type" value="Genomic_DNA"/>
</dbReference>
<sequence length="116" mass="13423">MINYLSERVIDFLKESEVGYLKIDYNDNFGIGFDGEESLGEENRKQLKGTQRFIDKIQRELPDLIIENCSFGGHRLESSMMRRTDLSSLDQSEKGFRCCFTDDFQGAAFYLKKVGE</sequence>
<reference evidence="1 2" key="1">
    <citation type="submission" date="2019-09" db="EMBL/GenBank/DDBJ databases">
        <title>Vancomyinc resistant enterococci isolated from farm animals in Switzerland.</title>
        <authorList>
            <person name="Stevens M.J.A."/>
            <person name="Stephan R."/>
            <person name="Morach M."/>
            <person name="Nuesch-Inderbinen M."/>
        </authorList>
    </citation>
    <scope>NUCLEOTIDE SEQUENCE [LARGE SCALE GENOMIC DNA]</scope>
    <source>
        <strain evidence="1 2">GH27</strain>
    </source>
</reference>
<gene>
    <name evidence="1" type="ORF">F6X95_07735</name>
</gene>
<dbReference type="InterPro" id="IPR017853">
    <property type="entry name" value="GH"/>
</dbReference>
<dbReference type="SUPFAM" id="SSF51445">
    <property type="entry name" value="(Trans)glycosidases"/>
    <property type="match status" value="1"/>
</dbReference>